<gene>
    <name evidence="2" type="ordered locus">MTR_3g117025</name>
</gene>
<feature type="chain" id="PRO_5014500237" evidence="1">
    <location>
        <begin position="26"/>
        <end position="75"/>
    </location>
</feature>
<protein>
    <submittedName>
        <fullName evidence="2">RALF-like protein</fullName>
    </submittedName>
</protein>
<evidence type="ECO:0000256" key="1">
    <source>
        <dbReference type="SAM" id="SignalP"/>
    </source>
</evidence>
<dbReference type="EnsemblPlants" id="KEH36366">
    <property type="protein sequence ID" value="KEH36366"/>
    <property type="gene ID" value="MTR_3g117025"/>
</dbReference>
<dbReference type="PaxDb" id="3880-AES74208"/>
<dbReference type="Proteomes" id="UP000002051">
    <property type="component" value="Chromosome 3"/>
</dbReference>
<organism evidence="2 4">
    <name type="scientific">Medicago truncatula</name>
    <name type="common">Barrel medic</name>
    <name type="synonym">Medicago tribuloides</name>
    <dbReference type="NCBI Taxonomy" id="3880"/>
    <lineage>
        <taxon>Eukaryota</taxon>
        <taxon>Viridiplantae</taxon>
        <taxon>Streptophyta</taxon>
        <taxon>Embryophyta</taxon>
        <taxon>Tracheophyta</taxon>
        <taxon>Spermatophyta</taxon>
        <taxon>Magnoliopsida</taxon>
        <taxon>eudicotyledons</taxon>
        <taxon>Gunneridae</taxon>
        <taxon>Pentapetalae</taxon>
        <taxon>rosids</taxon>
        <taxon>fabids</taxon>
        <taxon>Fabales</taxon>
        <taxon>Fabaceae</taxon>
        <taxon>Papilionoideae</taxon>
        <taxon>50 kb inversion clade</taxon>
        <taxon>NPAAA clade</taxon>
        <taxon>Hologalegina</taxon>
        <taxon>IRL clade</taxon>
        <taxon>Trifolieae</taxon>
        <taxon>Medicago</taxon>
    </lineage>
</organism>
<evidence type="ECO:0000313" key="2">
    <source>
        <dbReference type="EMBL" id="KEH36366.1"/>
    </source>
</evidence>
<dbReference type="AlphaFoldDB" id="A0A072V408"/>
<accession>A0A072V408</accession>
<keyword evidence="4" id="KW-1185">Reference proteome</keyword>
<dbReference type="HOGENOM" id="CLU_2674805_0_0_1"/>
<proteinExistence type="predicted"/>
<dbReference type="EMBL" id="CM001219">
    <property type="protein sequence ID" value="KEH36366.1"/>
    <property type="molecule type" value="Genomic_DNA"/>
</dbReference>
<reference evidence="2 4" key="2">
    <citation type="journal article" date="2014" name="BMC Genomics">
        <title>An improved genome release (version Mt4.0) for the model legume Medicago truncatula.</title>
        <authorList>
            <person name="Tang H."/>
            <person name="Krishnakumar V."/>
            <person name="Bidwell S."/>
            <person name="Rosen B."/>
            <person name="Chan A."/>
            <person name="Zhou S."/>
            <person name="Gentzbittel L."/>
            <person name="Childs K.L."/>
            <person name="Yandell M."/>
            <person name="Gundlach H."/>
            <person name="Mayer K.F."/>
            <person name="Schwartz D.C."/>
            <person name="Town C.D."/>
        </authorList>
    </citation>
    <scope>GENOME REANNOTATION</scope>
    <source>
        <strain evidence="2">A17</strain>
        <strain evidence="3 4">cv. Jemalong A17</strain>
    </source>
</reference>
<evidence type="ECO:0000313" key="3">
    <source>
        <dbReference type="EnsemblPlants" id="KEH36366"/>
    </source>
</evidence>
<reference evidence="3" key="3">
    <citation type="submission" date="2015-04" db="UniProtKB">
        <authorList>
            <consortium name="EnsemblPlants"/>
        </authorList>
    </citation>
    <scope>IDENTIFICATION</scope>
    <source>
        <strain evidence="3">cv. Jemalong A17</strain>
    </source>
</reference>
<reference evidence="2 4" key="1">
    <citation type="journal article" date="2011" name="Nature">
        <title>The Medicago genome provides insight into the evolution of rhizobial symbioses.</title>
        <authorList>
            <person name="Young N.D."/>
            <person name="Debelle F."/>
            <person name="Oldroyd G.E."/>
            <person name="Geurts R."/>
            <person name="Cannon S.B."/>
            <person name="Udvardi M.K."/>
            <person name="Benedito V.A."/>
            <person name="Mayer K.F."/>
            <person name="Gouzy J."/>
            <person name="Schoof H."/>
            <person name="Van de Peer Y."/>
            <person name="Proost S."/>
            <person name="Cook D.R."/>
            <person name="Meyers B.C."/>
            <person name="Spannagl M."/>
            <person name="Cheung F."/>
            <person name="De Mita S."/>
            <person name="Krishnakumar V."/>
            <person name="Gundlach H."/>
            <person name="Zhou S."/>
            <person name="Mudge J."/>
            <person name="Bharti A.K."/>
            <person name="Murray J.D."/>
            <person name="Naoumkina M.A."/>
            <person name="Rosen B."/>
            <person name="Silverstein K.A."/>
            <person name="Tang H."/>
            <person name="Rombauts S."/>
            <person name="Zhao P.X."/>
            <person name="Zhou P."/>
            <person name="Barbe V."/>
            <person name="Bardou P."/>
            <person name="Bechner M."/>
            <person name="Bellec A."/>
            <person name="Berger A."/>
            <person name="Berges H."/>
            <person name="Bidwell S."/>
            <person name="Bisseling T."/>
            <person name="Choisne N."/>
            <person name="Couloux A."/>
            <person name="Denny R."/>
            <person name="Deshpande S."/>
            <person name="Dai X."/>
            <person name="Doyle J.J."/>
            <person name="Dudez A.M."/>
            <person name="Farmer A.D."/>
            <person name="Fouteau S."/>
            <person name="Franken C."/>
            <person name="Gibelin C."/>
            <person name="Gish J."/>
            <person name="Goldstein S."/>
            <person name="Gonzalez A.J."/>
            <person name="Green P.J."/>
            <person name="Hallab A."/>
            <person name="Hartog M."/>
            <person name="Hua A."/>
            <person name="Humphray S.J."/>
            <person name="Jeong D.H."/>
            <person name="Jing Y."/>
            <person name="Jocker A."/>
            <person name="Kenton S.M."/>
            <person name="Kim D.J."/>
            <person name="Klee K."/>
            <person name="Lai H."/>
            <person name="Lang C."/>
            <person name="Lin S."/>
            <person name="Macmil S.L."/>
            <person name="Magdelenat G."/>
            <person name="Matthews L."/>
            <person name="McCorrison J."/>
            <person name="Monaghan E.L."/>
            <person name="Mun J.H."/>
            <person name="Najar F.Z."/>
            <person name="Nicholson C."/>
            <person name="Noirot C."/>
            <person name="O'Bleness M."/>
            <person name="Paule C.R."/>
            <person name="Poulain J."/>
            <person name="Prion F."/>
            <person name="Qin B."/>
            <person name="Qu C."/>
            <person name="Retzel E.F."/>
            <person name="Riddle C."/>
            <person name="Sallet E."/>
            <person name="Samain S."/>
            <person name="Samson N."/>
            <person name="Sanders I."/>
            <person name="Saurat O."/>
            <person name="Scarpelli C."/>
            <person name="Schiex T."/>
            <person name="Segurens B."/>
            <person name="Severin A.J."/>
            <person name="Sherrier D.J."/>
            <person name="Shi R."/>
            <person name="Sims S."/>
            <person name="Singer S.R."/>
            <person name="Sinharoy S."/>
            <person name="Sterck L."/>
            <person name="Viollet A."/>
            <person name="Wang B.B."/>
            <person name="Wang K."/>
            <person name="Wang M."/>
            <person name="Wang X."/>
            <person name="Warfsmann J."/>
            <person name="Weissenbach J."/>
            <person name="White D.D."/>
            <person name="White J.D."/>
            <person name="Wiley G.B."/>
            <person name="Wincker P."/>
            <person name="Xing Y."/>
            <person name="Yang L."/>
            <person name="Yao Z."/>
            <person name="Ying F."/>
            <person name="Zhai J."/>
            <person name="Zhou L."/>
            <person name="Zuber A."/>
            <person name="Denarie J."/>
            <person name="Dixon R.A."/>
            <person name="May G.D."/>
            <person name="Schwartz D.C."/>
            <person name="Rogers J."/>
            <person name="Quetier F."/>
            <person name="Town C.D."/>
            <person name="Roe B.A."/>
        </authorList>
    </citation>
    <scope>NUCLEOTIDE SEQUENCE [LARGE SCALE GENOMIC DNA]</scope>
    <source>
        <strain evidence="2">A17</strain>
        <strain evidence="3 4">cv. Jemalong A17</strain>
    </source>
</reference>
<name>A0A072V408_MEDTR</name>
<evidence type="ECO:0000313" key="4">
    <source>
        <dbReference type="Proteomes" id="UP000002051"/>
    </source>
</evidence>
<feature type="signal peptide" evidence="1">
    <location>
        <begin position="1"/>
        <end position="25"/>
    </location>
</feature>
<keyword evidence="1" id="KW-0732">Signal</keyword>
<sequence length="75" mass="8554">MAKTTASFVLVVFVVTLLILNGYSAVEGEGRGNQHEKDEVGGYNSRSHLYECYKLLKLCLRDPSNNCPEYYEKYK</sequence>